<evidence type="ECO:0000256" key="3">
    <source>
        <dbReference type="ARBA" id="ARBA00023295"/>
    </source>
</evidence>
<dbReference type="InterPro" id="IPR011583">
    <property type="entry name" value="Chitinase_II/V-like_cat"/>
</dbReference>
<evidence type="ECO:0000259" key="7">
    <source>
        <dbReference type="PROSITE" id="PS51910"/>
    </source>
</evidence>
<protein>
    <submittedName>
        <fullName evidence="8">Chitinase</fullName>
    </submittedName>
</protein>
<keyword evidence="1 4" id="KW-0378">Hydrolase</keyword>
<keyword evidence="9" id="KW-1185">Reference proteome</keyword>
<dbReference type="FunFam" id="3.10.50.10:FF:000001">
    <property type="entry name" value="Chitinase 3-like 1"/>
    <property type="match status" value="1"/>
</dbReference>
<dbReference type="GO" id="GO:0005576">
    <property type="term" value="C:extracellular region"/>
    <property type="evidence" value="ECO:0007669"/>
    <property type="project" value="TreeGrafter"/>
</dbReference>
<dbReference type="InterPro" id="IPR001579">
    <property type="entry name" value="Glyco_hydro_18_chit_AS"/>
</dbReference>
<dbReference type="PANTHER" id="PTHR11177:SF317">
    <property type="entry name" value="CHITINASE 12-RELATED"/>
    <property type="match status" value="1"/>
</dbReference>
<evidence type="ECO:0000256" key="4">
    <source>
        <dbReference type="RuleBase" id="RU000489"/>
    </source>
</evidence>
<feature type="region of interest" description="Disordered" evidence="6">
    <location>
        <begin position="28"/>
        <end position="59"/>
    </location>
</feature>
<comment type="caution">
    <text evidence="8">The sequence shown here is derived from an EMBL/GenBank/DDBJ whole genome shotgun (WGS) entry which is preliminary data.</text>
</comment>
<dbReference type="PANTHER" id="PTHR11177">
    <property type="entry name" value="CHITINASE"/>
    <property type="match status" value="1"/>
</dbReference>
<reference evidence="8 9" key="1">
    <citation type="journal article" date="2021" name="Elife">
        <title>Chloroplast acquisition without the gene transfer in kleptoplastic sea slugs, Plakobranchus ocellatus.</title>
        <authorList>
            <person name="Maeda T."/>
            <person name="Takahashi S."/>
            <person name="Yoshida T."/>
            <person name="Shimamura S."/>
            <person name="Takaki Y."/>
            <person name="Nagai Y."/>
            <person name="Toyoda A."/>
            <person name="Suzuki Y."/>
            <person name="Arimoto A."/>
            <person name="Ishii H."/>
            <person name="Satoh N."/>
            <person name="Nishiyama T."/>
            <person name="Hasebe M."/>
            <person name="Maruyama T."/>
            <person name="Minagawa J."/>
            <person name="Obokata J."/>
            <person name="Shigenobu S."/>
        </authorList>
    </citation>
    <scope>NUCLEOTIDE SEQUENCE [LARGE SCALE GENOMIC DNA]</scope>
</reference>
<evidence type="ECO:0000256" key="5">
    <source>
        <dbReference type="RuleBase" id="RU004453"/>
    </source>
</evidence>
<organism evidence="8 9">
    <name type="scientific">Plakobranchus ocellatus</name>
    <dbReference type="NCBI Taxonomy" id="259542"/>
    <lineage>
        <taxon>Eukaryota</taxon>
        <taxon>Metazoa</taxon>
        <taxon>Spiralia</taxon>
        <taxon>Lophotrochozoa</taxon>
        <taxon>Mollusca</taxon>
        <taxon>Gastropoda</taxon>
        <taxon>Heterobranchia</taxon>
        <taxon>Euthyneura</taxon>
        <taxon>Panpulmonata</taxon>
        <taxon>Sacoglossa</taxon>
        <taxon>Placobranchoidea</taxon>
        <taxon>Plakobranchidae</taxon>
        <taxon>Plakobranchus</taxon>
    </lineage>
</organism>
<evidence type="ECO:0000256" key="6">
    <source>
        <dbReference type="SAM" id="MobiDB-lite"/>
    </source>
</evidence>
<feature type="compositionally biased region" description="Low complexity" evidence="6">
    <location>
        <begin position="28"/>
        <end position="44"/>
    </location>
</feature>
<feature type="domain" description="GH18" evidence="7">
    <location>
        <begin position="215"/>
        <end position="597"/>
    </location>
</feature>
<dbReference type="AlphaFoldDB" id="A0AAV4BV69"/>
<name>A0AAV4BV69_9GAST</name>
<evidence type="ECO:0000313" key="8">
    <source>
        <dbReference type="EMBL" id="GFO22704.1"/>
    </source>
</evidence>
<dbReference type="GO" id="GO:0008061">
    <property type="term" value="F:chitin binding"/>
    <property type="evidence" value="ECO:0007669"/>
    <property type="project" value="InterPro"/>
</dbReference>
<accession>A0AAV4BV69</accession>
<proteinExistence type="inferred from homology"/>
<dbReference type="GO" id="GO:0006032">
    <property type="term" value="P:chitin catabolic process"/>
    <property type="evidence" value="ECO:0007669"/>
    <property type="project" value="TreeGrafter"/>
</dbReference>
<dbReference type="InterPro" id="IPR029070">
    <property type="entry name" value="Chitinase_insertion_sf"/>
</dbReference>
<evidence type="ECO:0000313" key="9">
    <source>
        <dbReference type="Proteomes" id="UP000735302"/>
    </source>
</evidence>
<dbReference type="Pfam" id="PF00704">
    <property type="entry name" value="Glyco_hydro_18"/>
    <property type="match status" value="1"/>
</dbReference>
<sequence length="597" mass="65607">MSSSRCSNNSSSRYDTATTAAADIAATAAADMTQQQQQQHQSTTPSGQGTGGRARARDRRVPADLRANSLASVPPTPHNLIKYIGCFQSVLRKAPVELKSCDDIGYFCYDSLFTEIERVLKYRGNQFVCPLVGATTMVIKGVSLLVFTSLLTASSGGHAQHIFKEGRTGPFAEDKRDRHSSGEHTDKSHILRVVPEASDARTAVCPRLQGGQACPRVVCYYTNWAQYRPGQGKYTPDSAKISAPLCTHIHYAFAKIENGELAPYEWNDPDHDGHEGNFRLITDLKRRNPGLKVLLSVGGWNMNSQPFSQMVRTAESRKKFILSAKSLLQKYNFDGLDIDWEYPTQRDAPVPEDKHRFTLLLQETMEVFKKVNKSRTTRFKGREADDDDGLLVAAALAAGQKVLNASYEWTEIHKYLDYAILMSYDFHGSWDNVTGENSPLFNAPDDPGMSVSAAAKLWIALGFPPEKLLVGVASYGRSFTLTSSTSSGLGAPVTSPGSAQQFTRLAGMASYYEVCRIIQDGGAVTQLTLQDVPYVVKGNLWIGYDDEKSFKDKVKFVQKNGLGGVALWTLDLDDFSGDFCGAGQHPLLRALSFAETG</sequence>
<dbReference type="EMBL" id="BLXT01005442">
    <property type="protein sequence ID" value="GFO22704.1"/>
    <property type="molecule type" value="Genomic_DNA"/>
</dbReference>
<comment type="similarity">
    <text evidence="5">Belongs to the glycosyl hydrolase 18 family.</text>
</comment>
<keyword evidence="2" id="KW-1015">Disulfide bond</keyword>
<dbReference type="PROSITE" id="PS51910">
    <property type="entry name" value="GH18_2"/>
    <property type="match status" value="1"/>
</dbReference>
<dbReference type="InterPro" id="IPR050314">
    <property type="entry name" value="Glycosyl_Hydrlase_18"/>
</dbReference>
<dbReference type="GO" id="GO:0004568">
    <property type="term" value="F:chitinase activity"/>
    <property type="evidence" value="ECO:0007669"/>
    <property type="project" value="TreeGrafter"/>
</dbReference>
<dbReference type="Gene3D" id="3.10.50.10">
    <property type="match status" value="1"/>
</dbReference>
<keyword evidence="3 4" id="KW-0326">Glycosidase</keyword>
<dbReference type="SMART" id="SM00636">
    <property type="entry name" value="Glyco_18"/>
    <property type="match status" value="1"/>
</dbReference>
<dbReference type="GO" id="GO:0005975">
    <property type="term" value="P:carbohydrate metabolic process"/>
    <property type="evidence" value="ECO:0007669"/>
    <property type="project" value="InterPro"/>
</dbReference>
<evidence type="ECO:0000256" key="1">
    <source>
        <dbReference type="ARBA" id="ARBA00022801"/>
    </source>
</evidence>
<evidence type="ECO:0000256" key="2">
    <source>
        <dbReference type="ARBA" id="ARBA00023157"/>
    </source>
</evidence>
<dbReference type="SUPFAM" id="SSF54556">
    <property type="entry name" value="Chitinase insertion domain"/>
    <property type="match status" value="1"/>
</dbReference>
<dbReference type="InterPro" id="IPR017853">
    <property type="entry name" value="GH"/>
</dbReference>
<dbReference type="Proteomes" id="UP000735302">
    <property type="component" value="Unassembled WGS sequence"/>
</dbReference>
<gene>
    <name evidence="8" type="ORF">PoB_004920900</name>
</gene>
<dbReference type="InterPro" id="IPR001223">
    <property type="entry name" value="Glyco_hydro18_cat"/>
</dbReference>
<dbReference type="SUPFAM" id="SSF51445">
    <property type="entry name" value="(Trans)glycosidases"/>
    <property type="match status" value="1"/>
</dbReference>
<dbReference type="Gene3D" id="3.20.20.80">
    <property type="entry name" value="Glycosidases"/>
    <property type="match status" value="1"/>
</dbReference>
<dbReference type="PROSITE" id="PS01095">
    <property type="entry name" value="GH18_1"/>
    <property type="match status" value="1"/>
</dbReference>